<keyword evidence="8 10" id="KW-0811">Translocation</keyword>
<dbReference type="GO" id="GO:0065002">
    <property type="term" value="P:intracellular protein transmembrane transport"/>
    <property type="evidence" value="ECO:0007669"/>
    <property type="project" value="TreeGrafter"/>
</dbReference>
<evidence type="ECO:0000256" key="3">
    <source>
        <dbReference type="ARBA" id="ARBA00022448"/>
    </source>
</evidence>
<reference evidence="11" key="1">
    <citation type="submission" date="2020-08" db="EMBL/GenBank/DDBJ databases">
        <title>Genome public.</title>
        <authorList>
            <person name="Liu C."/>
            <person name="Sun Q."/>
        </authorList>
    </citation>
    <scope>NUCLEOTIDE SEQUENCE</scope>
    <source>
        <strain evidence="11">NSJ-53</strain>
    </source>
</reference>
<evidence type="ECO:0000256" key="2">
    <source>
        <dbReference type="ARBA" id="ARBA00008445"/>
    </source>
</evidence>
<comment type="similarity">
    <text evidence="2 10">Belongs to the SecG family.</text>
</comment>
<dbReference type="EMBL" id="JACRSR010000001">
    <property type="protein sequence ID" value="MBC8530398.1"/>
    <property type="molecule type" value="Genomic_DNA"/>
</dbReference>
<dbReference type="AlphaFoldDB" id="A0A926D337"/>
<dbReference type="GO" id="GO:0015450">
    <property type="term" value="F:protein-transporting ATPase activity"/>
    <property type="evidence" value="ECO:0007669"/>
    <property type="project" value="UniProtKB-UniRule"/>
</dbReference>
<dbReference type="GO" id="GO:0043952">
    <property type="term" value="P:protein transport by the Sec complex"/>
    <property type="evidence" value="ECO:0007669"/>
    <property type="project" value="TreeGrafter"/>
</dbReference>
<dbReference type="GO" id="GO:0009306">
    <property type="term" value="P:protein secretion"/>
    <property type="evidence" value="ECO:0007669"/>
    <property type="project" value="UniProtKB-UniRule"/>
</dbReference>
<keyword evidence="6 10" id="KW-0653">Protein transport</keyword>
<keyword evidence="9 10" id="KW-0472">Membrane</keyword>
<comment type="function">
    <text evidence="10">Involved in protein export. Participates in an early event of protein translocation.</text>
</comment>
<keyword evidence="5 10" id="KW-0812">Transmembrane</keyword>
<dbReference type="PANTHER" id="PTHR34182:SF1">
    <property type="entry name" value="PROTEIN-EXPORT MEMBRANE PROTEIN SECG"/>
    <property type="match status" value="1"/>
</dbReference>
<dbReference type="InterPro" id="IPR004692">
    <property type="entry name" value="SecG"/>
</dbReference>
<evidence type="ECO:0000256" key="8">
    <source>
        <dbReference type="ARBA" id="ARBA00023010"/>
    </source>
</evidence>
<evidence type="ECO:0000256" key="9">
    <source>
        <dbReference type="ARBA" id="ARBA00023136"/>
    </source>
</evidence>
<dbReference type="Pfam" id="PF03840">
    <property type="entry name" value="SecG"/>
    <property type="match status" value="1"/>
</dbReference>
<evidence type="ECO:0000313" key="11">
    <source>
        <dbReference type="EMBL" id="MBC8530398.1"/>
    </source>
</evidence>
<sequence length="79" mass="8282">MEVFQYVLSGVLILASIVLIVIVLLQPGRTMGLGSISGGAETFFGKHKAKSFEGRLALATKIAAGLLVVLSIVLVIITK</sequence>
<feature type="transmembrane region" description="Helical" evidence="10">
    <location>
        <begin position="6"/>
        <end position="25"/>
    </location>
</feature>
<evidence type="ECO:0000313" key="12">
    <source>
        <dbReference type="Proteomes" id="UP000623172"/>
    </source>
</evidence>
<comment type="caution">
    <text evidence="11">The sequence shown here is derived from an EMBL/GenBank/DDBJ whole genome shotgun (WGS) entry which is preliminary data.</text>
</comment>
<feature type="transmembrane region" description="Helical" evidence="10">
    <location>
        <begin position="56"/>
        <end position="77"/>
    </location>
</feature>
<evidence type="ECO:0000256" key="6">
    <source>
        <dbReference type="ARBA" id="ARBA00022927"/>
    </source>
</evidence>
<gene>
    <name evidence="11" type="primary">secG</name>
    <name evidence="11" type="ORF">H8696_00875</name>
</gene>
<dbReference type="PRINTS" id="PR01651">
    <property type="entry name" value="SECGEXPORT"/>
</dbReference>
<organism evidence="11 12">
    <name type="scientific">Gehongia tenuis</name>
    <dbReference type="NCBI Taxonomy" id="2763655"/>
    <lineage>
        <taxon>Bacteria</taxon>
        <taxon>Bacillati</taxon>
        <taxon>Bacillota</taxon>
        <taxon>Clostridia</taxon>
        <taxon>Christensenellales</taxon>
        <taxon>Christensenellaceae</taxon>
        <taxon>Gehongia</taxon>
    </lineage>
</organism>
<evidence type="ECO:0000256" key="5">
    <source>
        <dbReference type="ARBA" id="ARBA00022692"/>
    </source>
</evidence>
<keyword evidence="3 10" id="KW-0813">Transport</keyword>
<dbReference type="PANTHER" id="PTHR34182">
    <property type="entry name" value="PROTEIN-EXPORT MEMBRANE PROTEIN SECG"/>
    <property type="match status" value="1"/>
</dbReference>
<keyword evidence="4 10" id="KW-1003">Cell membrane</keyword>
<evidence type="ECO:0000256" key="7">
    <source>
        <dbReference type="ARBA" id="ARBA00022989"/>
    </source>
</evidence>
<dbReference type="RefSeq" id="WP_249314303.1">
    <property type="nucleotide sequence ID" value="NZ_JACRSR010000001.1"/>
</dbReference>
<dbReference type="GO" id="GO:0005886">
    <property type="term" value="C:plasma membrane"/>
    <property type="evidence" value="ECO:0007669"/>
    <property type="project" value="UniProtKB-SubCell"/>
</dbReference>
<protein>
    <recommendedName>
        <fullName evidence="10">Protein-export membrane protein SecG</fullName>
    </recommendedName>
</protein>
<evidence type="ECO:0000256" key="1">
    <source>
        <dbReference type="ARBA" id="ARBA00004651"/>
    </source>
</evidence>
<evidence type="ECO:0000256" key="10">
    <source>
        <dbReference type="RuleBase" id="RU365087"/>
    </source>
</evidence>
<name>A0A926D337_9FIRM</name>
<proteinExistence type="inferred from homology"/>
<comment type="subcellular location">
    <subcellularLocation>
        <location evidence="1 10">Cell membrane</location>
        <topology evidence="1 10">Multi-pass membrane protein</topology>
    </subcellularLocation>
</comment>
<keyword evidence="7 10" id="KW-1133">Transmembrane helix</keyword>
<evidence type="ECO:0000256" key="4">
    <source>
        <dbReference type="ARBA" id="ARBA00022475"/>
    </source>
</evidence>
<keyword evidence="12" id="KW-1185">Reference proteome</keyword>
<dbReference type="Proteomes" id="UP000623172">
    <property type="component" value="Unassembled WGS sequence"/>
</dbReference>
<dbReference type="NCBIfam" id="TIGR00810">
    <property type="entry name" value="secG"/>
    <property type="match status" value="1"/>
</dbReference>
<accession>A0A926D337</accession>